<organism evidence="6 7">
    <name type="scientific">Tolypothrix bouteillei VB521301</name>
    <dbReference type="NCBI Taxonomy" id="1479485"/>
    <lineage>
        <taxon>Bacteria</taxon>
        <taxon>Bacillati</taxon>
        <taxon>Cyanobacteriota</taxon>
        <taxon>Cyanophyceae</taxon>
        <taxon>Nostocales</taxon>
        <taxon>Tolypothrichaceae</taxon>
        <taxon>Tolypothrix</taxon>
    </lineage>
</organism>
<keyword evidence="3 5" id="KW-1133">Transmembrane helix</keyword>
<keyword evidence="4 5" id="KW-0472">Membrane</keyword>
<dbReference type="Proteomes" id="UP000029738">
    <property type="component" value="Unassembled WGS sequence"/>
</dbReference>
<dbReference type="RefSeq" id="WP_050046296.1">
    <property type="nucleotide sequence ID" value="NZ_JHEG04000001.1"/>
</dbReference>
<keyword evidence="7" id="KW-1185">Reference proteome</keyword>
<evidence type="ECO:0000256" key="5">
    <source>
        <dbReference type="RuleBase" id="RU363041"/>
    </source>
</evidence>
<feature type="transmembrane region" description="Helical" evidence="5">
    <location>
        <begin position="242"/>
        <end position="259"/>
    </location>
</feature>
<name>A0A8S9T103_9CYAN</name>
<reference evidence="6" key="1">
    <citation type="journal article" date="2015" name="Genome Announc.">
        <title>Draft Genome Sequence of Tolypothrix boutellei Strain VB521301.</title>
        <authorList>
            <person name="Chandrababunaidu M.M."/>
            <person name="Singh D."/>
            <person name="Sen D."/>
            <person name="Bhan S."/>
            <person name="Das S."/>
            <person name="Gupta A."/>
            <person name="Adhikary S.P."/>
            <person name="Tripathy S."/>
        </authorList>
    </citation>
    <scope>NUCLEOTIDE SEQUENCE</scope>
    <source>
        <strain evidence="6">VB521301</strain>
    </source>
</reference>
<gene>
    <name evidence="6" type="ORF">DA73_0400007870</name>
</gene>
<keyword evidence="5" id="KW-1003">Cell membrane</keyword>
<feature type="transmembrane region" description="Helical" evidence="5">
    <location>
        <begin position="7"/>
        <end position="30"/>
    </location>
</feature>
<evidence type="ECO:0000256" key="1">
    <source>
        <dbReference type="ARBA" id="ARBA00004141"/>
    </source>
</evidence>
<accession>A0A8S9T103</accession>
<comment type="subcellular location">
    <subcellularLocation>
        <location evidence="5">Cell membrane</location>
        <topology evidence="5">Multi-pass membrane protein</topology>
    </subcellularLocation>
    <subcellularLocation>
        <location evidence="1">Membrane</location>
        <topology evidence="1">Multi-pass membrane protein</topology>
    </subcellularLocation>
</comment>
<dbReference type="AlphaFoldDB" id="A0A8S9T103"/>
<comment type="similarity">
    <text evidence="5">Belongs to the 4-toluene sulfonate uptake permease (TSUP) (TC 2.A.102) family.</text>
</comment>
<feature type="transmembrane region" description="Helical" evidence="5">
    <location>
        <begin position="143"/>
        <end position="168"/>
    </location>
</feature>
<evidence type="ECO:0000256" key="2">
    <source>
        <dbReference type="ARBA" id="ARBA00022692"/>
    </source>
</evidence>
<dbReference type="InterPro" id="IPR002781">
    <property type="entry name" value="TM_pro_TauE-like"/>
</dbReference>
<comment type="caution">
    <text evidence="6">The sequence shown here is derived from an EMBL/GenBank/DDBJ whole genome shotgun (WGS) entry which is preliminary data.</text>
</comment>
<keyword evidence="2 5" id="KW-0812">Transmembrane</keyword>
<reference evidence="6" key="2">
    <citation type="submission" date="2019-11" db="EMBL/GenBank/DDBJ databases">
        <title>Improved Assembly of Tolypothrix boutellei genome.</title>
        <authorList>
            <person name="Sarangi A.N."/>
            <person name="Mukherjee M."/>
            <person name="Ghosh S."/>
            <person name="Singh D."/>
            <person name="Das A."/>
            <person name="Kant S."/>
            <person name="Prusty A."/>
            <person name="Tripathy S."/>
        </authorList>
    </citation>
    <scope>NUCLEOTIDE SEQUENCE</scope>
    <source>
        <strain evidence="6">VB521301</strain>
    </source>
</reference>
<feature type="transmembrane region" description="Helical" evidence="5">
    <location>
        <begin position="82"/>
        <end position="100"/>
    </location>
</feature>
<evidence type="ECO:0000256" key="4">
    <source>
        <dbReference type="ARBA" id="ARBA00023136"/>
    </source>
</evidence>
<feature type="transmembrane region" description="Helical" evidence="5">
    <location>
        <begin position="50"/>
        <end position="70"/>
    </location>
</feature>
<proteinExistence type="inferred from homology"/>
<feature type="transmembrane region" description="Helical" evidence="5">
    <location>
        <begin position="188"/>
        <end position="221"/>
    </location>
</feature>
<dbReference type="EMBL" id="JHEG04000001">
    <property type="protein sequence ID" value="KAF3885384.1"/>
    <property type="molecule type" value="Genomic_DNA"/>
</dbReference>
<dbReference type="PANTHER" id="PTHR43483:SF3">
    <property type="entry name" value="MEMBRANE TRANSPORTER PROTEIN HI_0806-RELATED"/>
    <property type="match status" value="1"/>
</dbReference>
<evidence type="ECO:0000313" key="7">
    <source>
        <dbReference type="Proteomes" id="UP000029738"/>
    </source>
</evidence>
<dbReference type="GO" id="GO:0005886">
    <property type="term" value="C:plasma membrane"/>
    <property type="evidence" value="ECO:0007669"/>
    <property type="project" value="UniProtKB-SubCell"/>
</dbReference>
<protein>
    <recommendedName>
        <fullName evidence="5">Probable membrane transporter protein</fullName>
    </recommendedName>
</protein>
<sequence length="260" mass="27590">MTFPENYFIIFILAIVSFILSYFGASVGLVLGNIRLPLLVYALQASTSSIGIATGTNLATSAMGSIAGTYCHIREGRVNFRLLWAIGIPSGLGAFISMLTFARMEAYWAKILIGIILIYSSFQIAKNQKTNLVGKQHSTQQSLLLEVAIGVVLGLLSGAVGLALGSMRLPAMIRVLGIDPKDAVGTNLAINLITASIGAVTSILTLGVHLPLLLFLVPATILGSYLGARSVKKIDTSKLRKLIAWALAATGTFMIVESLH</sequence>
<evidence type="ECO:0000256" key="3">
    <source>
        <dbReference type="ARBA" id="ARBA00022989"/>
    </source>
</evidence>
<evidence type="ECO:0000313" key="6">
    <source>
        <dbReference type="EMBL" id="KAF3885384.1"/>
    </source>
</evidence>
<dbReference type="Pfam" id="PF01925">
    <property type="entry name" value="TauE"/>
    <property type="match status" value="1"/>
</dbReference>
<dbReference type="PANTHER" id="PTHR43483">
    <property type="entry name" value="MEMBRANE TRANSPORTER PROTEIN HI_0806-RELATED"/>
    <property type="match status" value="1"/>
</dbReference>
<feature type="transmembrane region" description="Helical" evidence="5">
    <location>
        <begin position="106"/>
        <end position="122"/>
    </location>
</feature>